<evidence type="ECO:0000259" key="13">
    <source>
        <dbReference type="PROSITE" id="PS51855"/>
    </source>
</evidence>
<dbReference type="EMBL" id="PFHV01000042">
    <property type="protein sequence ID" value="PIX03192.1"/>
    <property type="molecule type" value="Genomic_DNA"/>
</dbReference>
<keyword evidence="2" id="KW-0436">Ligase</keyword>
<dbReference type="PROSITE" id="PS50975">
    <property type="entry name" value="ATP_GRASP"/>
    <property type="match status" value="1"/>
</dbReference>
<dbReference type="PANTHER" id="PTHR11405:SF53">
    <property type="entry name" value="CARBAMOYL-PHOSPHATE SYNTHASE [AMMONIA], MITOCHONDRIAL"/>
    <property type="match status" value="1"/>
</dbReference>
<keyword evidence="8" id="KW-0665">Pyrimidine biosynthesis</keyword>
<dbReference type="InterPro" id="IPR036914">
    <property type="entry name" value="MGS-like_dom_sf"/>
</dbReference>
<dbReference type="Gene3D" id="3.40.50.1380">
    <property type="entry name" value="Methylglyoxal synthase-like domain"/>
    <property type="match status" value="1"/>
</dbReference>
<evidence type="ECO:0000256" key="2">
    <source>
        <dbReference type="ARBA" id="ARBA00022598"/>
    </source>
</evidence>
<evidence type="ECO:0000256" key="9">
    <source>
        <dbReference type="ARBA" id="ARBA00023211"/>
    </source>
</evidence>
<feature type="domain" description="MGS-like" evidence="13">
    <location>
        <begin position="566"/>
        <end position="703"/>
    </location>
</feature>
<dbReference type="Gene3D" id="3.30.1490.20">
    <property type="entry name" value="ATP-grasp fold, A domain"/>
    <property type="match status" value="1"/>
</dbReference>
<dbReference type="GO" id="GO:0005524">
    <property type="term" value="F:ATP binding"/>
    <property type="evidence" value="ECO:0007669"/>
    <property type="project" value="UniProtKB-UniRule"/>
</dbReference>
<keyword evidence="7" id="KW-0460">Magnesium</keyword>
<name>A0A2M7IYF4_9BACT</name>
<dbReference type="SUPFAM" id="SSF48108">
    <property type="entry name" value="Carbamoyl phosphate synthetase, large subunit connection domain"/>
    <property type="match status" value="1"/>
</dbReference>
<evidence type="ECO:0000313" key="15">
    <source>
        <dbReference type="Proteomes" id="UP000230505"/>
    </source>
</evidence>
<dbReference type="InterPro" id="IPR005483">
    <property type="entry name" value="CPSase_dom"/>
</dbReference>
<dbReference type="InterPro" id="IPR005480">
    <property type="entry name" value="CPSase_lsu_oligo"/>
</dbReference>
<dbReference type="GO" id="GO:0046872">
    <property type="term" value="F:metal ion binding"/>
    <property type="evidence" value="ECO:0007669"/>
    <property type="project" value="UniProtKB-KW"/>
</dbReference>
<evidence type="ECO:0000313" key="14">
    <source>
        <dbReference type="EMBL" id="PIX03192.1"/>
    </source>
</evidence>
<dbReference type="InterPro" id="IPR016185">
    <property type="entry name" value="PreATP-grasp_dom_sf"/>
</dbReference>
<dbReference type="PROSITE" id="PS51855">
    <property type="entry name" value="MGS"/>
    <property type="match status" value="1"/>
</dbReference>
<keyword evidence="3" id="KW-0479">Metal-binding</keyword>
<keyword evidence="9" id="KW-0464">Manganese</keyword>
<dbReference type="GO" id="GO:0006541">
    <property type="term" value="P:glutamine metabolic process"/>
    <property type="evidence" value="ECO:0007669"/>
    <property type="project" value="TreeGrafter"/>
</dbReference>
<evidence type="ECO:0000256" key="10">
    <source>
        <dbReference type="ARBA" id="ARBA00047359"/>
    </source>
</evidence>
<evidence type="ECO:0000256" key="11">
    <source>
        <dbReference type="PROSITE-ProRule" id="PRU00409"/>
    </source>
</evidence>
<evidence type="ECO:0000256" key="5">
    <source>
        <dbReference type="ARBA" id="ARBA00022741"/>
    </source>
</evidence>
<dbReference type="GO" id="GO:0005737">
    <property type="term" value="C:cytoplasm"/>
    <property type="evidence" value="ECO:0007669"/>
    <property type="project" value="TreeGrafter"/>
</dbReference>
<comment type="catalytic activity">
    <reaction evidence="10">
        <text>hydrogencarbonate + NH4(+) + 2 ATP = carbamoyl phosphate + 2 ADP + phosphate + 2 H(+)</text>
        <dbReference type="Rhea" id="RHEA:18029"/>
        <dbReference type="ChEBI" id="CHEBI:15378"/>
        <dbReference type="ChEBI" id="CHEBI:17544"/>
        <dbReference type="ChEBI" id="CHEBI:28938"/>
        <dbReference type="ChEBI" id="CHEBI:30616"/>
        <dbReference type="ChEBI" id="CHEBI:43474"/>
        <dbReference type="ChEBI" id="CHEBI:58228"/>
        <dbReference type="ChEBI" id="CHEBI:456216"/>
        <dbReference type="EC" id="6.3.4.16"/>
    </reaction>
</comment>
<proteinExistence type="inferred from homology"/>
<dbReference type="PANTHER" id="PTHR11405">
    <property type="entry name" value="CARBAMOYLTRANSFERASE FAMILY MEMBER"/>
    <property type="match status" value="1"/>
</dbReference>
<keyword evidence="4" id="KW-0677">Repeat</keyword>
<dbReference type="FunFam" id="1.10.1030.10:FF:000002">
    <property type="entry name" value="Carbamoyl-phosphate synthase large chain"/>
    <property type="match status" value="1"/>
</dbReference>
<keyword evidence="6 11" id="KW-0067">ATP-binding</keyword>
<dbReference type="GO" id="GO:0004087">
    <property type="term" value="F:carbamoyl-phosphate synthase (ammonia) activity"/>
    <property type="evidence" value="ECO:0007669"/>
    <property type="project" value="UniProtKB-EC"/>
</dbReference>
<organism evidence="14 15">
    <name type="scientific">bacterium (Candidatus Gribaldobacteria) CG_4_8_14_3_um_filter_42_11</name>
    <dbReference type="NCBI Taxonomy" id="2014267"/>
    <lineage>
        <taxon>Bacteria</taxon>
        <taxon>Candidatus Gribaldobacteria</taxon>
    </lineage>
</organism>
<evidence type="ECO:0000256" key="7">
    <source>
        <dbReference type="ARBA" id="ARBA00022842"/>
    </source>
</evidence>
<evidence type="ECO:0000256" key="1">
    <source>
        <dbReference type="ARBA" id="ARBA00009799"/>
    </source>
</evidence>
<evidence type="ECO:0000256" key="8">
    <source>
        <dbReference type="ARBA" id="ARBA00022975"/>
    </source>
</evidence>
<dbReference type="AlphaFoldDB" id="A0A2M7IYF4"/>
<dbReference type="Gene3D" id="1.10.1030.10">
    <property type="entry name" value="Carbamoyl-phosphate synthetase, large subunit oligomerisation domain"/>
    <property type="match status" value="1"/>
</dbReference>
<dbReference type="SMART" id="SM00851">
    <property type="entry name" value="MGS"/>
    <property type="match status" value="1"/>
</dbReference>
<comment type="similarity">
    <text evidence="1">Belongs to the CarB family.</text>
</comment>
<dbReference type="InterPro" id="IPR013815">
    <property type="entry name" value="ATP_grasp_subdomain_1"/>
</dbReference>
<dbReference type="FunFam" id="3.30.1490.20:FF:000001">
    <property type="entry name" value="Carbamoyl-phosphate synthase large chain"/>
    <property type="match status" value="1"/>
</dbReference>
<dbReference type="Proteomes" id="UP000230505">
    <property type="component" value="Unassembled WGS sequence"/>
</dbReference>
<dbReference type="Gene3D" id="3.40.50.20">
    <property type="match status" value="1"/>
</dbReference>
<feature type="domain" description="ATP-grasp" evidence="12">
    <location>
        <begin position="310"/>
        <end position="501"/>
    </location>
</feature>
<dbReference type="Pfam" id="PF02786">
    <property type="entry name" value="CPSase_L_D2"/>
    <property type="match status" value="1"/>
</dbReference>
<sequence>MPFKSKCKKSVGEVMAIGRCFEEALQKALRMLNIGVDGLVANTNNGDNHNNLEQDIKQPTPERVFTMARALEQGVKIATIHQWSKIDPWFLHKIENIAAISREIKKAKKPRYDLVLKAKQQGFADKQIGNLLNCSALKIKKFRQKQNILPLTKQIDTLAAEYPAKTNYLYLTYNGIEDDIKYNSAKNNRAKKIMVLGSGPYCIGSSVEFDWCCVNTARTLRKMGYKTILINCNPETVSTDYDESDKLYFEELTVERVIDIYQKEKPLGVIVSMGGQIPNNLSLKLAKAGVKILGTKAKDIDRAENRHKFSQLLDELNIEQPLWQECSDLTKARDFANKVGYPILVRPSYVLSGAAMSVVFQETDLENYLKKAAQINTEHPVVITKFITGAKEIELDAVARKGVLLNYVITEHIENAGVHSGDATIVMPAHKLYVATLRQIKNVARQLANKLNITGPFNIQFLAKNNKIKVIECNLRAARTMPFISKVSKVNLIALAAKAIVGQKVKPIDFNFVLDYVAVKAPQFSFARLAGADPILNVEMSSTGEVACFGDTLEEAYLKSLLATGFRIPQKNILLSLGGIKNQSKFLDSAKKLCQMGYQLYATPGTSRFLNENNAPNKTLQKISASAPPNIKEFLEQGKIDLVINISDEEFSEKIPDDYYLRRKAVDFEVPLFTNLQAAELFVAAISTLKMNDLTIKSWKEYK</sequence>
<dbReference type="SUPFAM" id="SSF56059">
    <property type="entry name" value="Glutathione synthetase ATP-binding domain-like"/>
    <property type="match status" value="1"/>
</dbReference>
<dbReference type="NCBIfam" id="NF003671">
    <property type="entry name" value="PRK05294.1"/>
    <property type="match status" value="1"/>
</dbReference>
<keyword evidence="5 11" id="KW-0547">Nucleotide-binding</keyword>
<dbReference type="SUPFAM" id="SSF52335">
    <property type="entry name" value="Methylglyoxal synthase-like"/>
    <property type="match status" value="1"/>
</dbReference>
<dbReference type="SMART" id="SM01096">
    <property type="entry name" value="CPSase_L_D3"/>
    <property type="match status" value="1"/>
</dbReference>
<dbReference type="FunFam" id="3.30.470.20:FF:000051">
    <property type="entry name" value="Carbamoyl phosphate synthetase II"/>
    <property type="match status" value="1"/>
</dbReference>
<gene>
    <name evidence="14" type="ORF">COZ78_01620</name>
</gene>
<dbReference type="Pfam" id="PF02142">
    <property type="entry name" value="MGS"/>
    <property type="match status" value="1"/>
</dbReference>
<dbReference type="InterPro" id="IPR036897">
    <property type="entry name" value="CarbamoylP_synth_lsu_oligo_sf"/>
</dbReference>
<evidence type="ECO:0000259" key="12">
    <source>
        <dbReference type="PROSITE" id="PS50975"/>
    </source>
</evidence>
<dbReference type="FunFam" id="3.40.50.20:FF:000002">
    <property type="entry name" value="Carbamoyl-phosphate synthase large chain"/>
    <property type="match status" value="1"/>
</dbReference>
<dbReference type="Gene3D" id="3.30.470.20">
    <property type="entry name" value="ATP-grasp fold, B domain"/>
    <property type="match status" value="2"/>
</dbReference>
<dbReference type="PROSITE" id="PS00867">
    <property type="entry name" value="CPSASE_2"/>
    <property type="match status" value="1"/>
</dbReference>
<dbReference type="InterPro" id="IPR011761">
    <property type="entry name" value="ATP-grasp"/>
</dbReference>
<comment type="caution">
    <text evidence="14">The sequence shown here is derived from an EMBL/GenBank/DDBJ whole genome shotgun (WGS) entry which is preliminary data.</text>
</comment>
<reference evidence="15" key="1">
    <citation type="submission" date="2017-09" db="EMBL/GenBank/DDBJ databases">
        <title>Depth-based differentiation of microbial function through sediment-hosted aquifers and enrichment of novel symbionts in the deep terrestrial subsurface.</title>
        <authorList>
            <person name="Probst A.J."/>
            <person name="Ladd B."/>
            <person name="Jarett J.K."/>
            <person name="Geller-Mcgrath D.E."/>
            <person name="Sieber C.M.K."/>
            <person name="Emerson J.B."/>
            <person name="Anantharaman K."/>
            <person name="Thomas B.C."/>
            <person name="Malmstrom R."/>
            <person name="Stieglmeier M."/>
            <person name="Klingl A."/>
            <person name="Woyke T."/>
            <person name="Ryan C.M."/>
            <person name="Banfield J.F."/>
        </authorList>
    </citation>
    <scope>NUCLEOTIDE SEQUENCE [LARGE SCALE GENOMIC DNA]</scope>
</reference>
<protein>
    <submittedName>
        <fullName evidence="14">Carbamoyl-phosphate synthase large subunit</fullName>
    </submittedName>
</protein>
<dbReference type="InterPro" id="IPR011607">
    <property type="entry name" value="MGS-like_dom"/>
</dbReference>
<dbReference type="InterPro" id="IPR005479">
    <property type="entry name" value="CPAse_ATP-bd"/>
</dbReference>
<evidence type="ECO:0000256" key="3">
    <source>
        <dbReference type="ARBA" id="ARBA00022723"/>
    </source>
</evidence>
<dbReference type="PROSITE" id="PS00866">
    <property type="entry name" value="CPSASE_1"/>
    <property type="match status" value="1"/>
</dbReference>
<dbReference type="GO" id="GO:0004088">
    <property type="term" value="F:carbamoyl-phosphate synthase (glutamine-hydrolyzing) activity"/>
    <property type="evidence" value="ECO:0007669"/>
    <property type="project" value="TreeGrafter"/>
</dbReference>
<dbReference type="GO" id="GO:0006221">
    <property type="term" value="P:pyrimidine nucleotide biosynthetic process"/>
    <property type="evidence" value="ECO:0007669"/>
    <property type="project" value="UniProtKB-KW"/>
</dbReference>
<dbReference type="PRINTS" id="PR00098">
    <property type="entry name" value="CPSASE"/>
</dbReference>
<dbReference type="Pfam" id="PF02787">
    <property type="entry name" value="CPSase_L_D3"/>
    <property type="match status" value="1"/>
</dbReference>
<dbReference type="InterPro" id="IPR058047">
    <property type="entry name" value="CPSase_preATP-grasp"/>
</dbReference>
<evidence type="ECO:0000256" key="6">
    <source>
        <dbReference type="ARBA" id="ARBA00022840"/>
    </source>
</evidence>
<accession>A0A2M7IYF4</accession>
<dbReference type="Pfam" id="PF25596">
    <property type="entry name" value="CPSase_L_D1"/>
    <property type="match status" value="1"/>
</dbReference>
<evidence type="ECO:0000256" key="4">
    <source>
        <dbReference type="ARBA" id="ARBA00022737"/>
    </source>
</evidence>
<dbReference type="SUPFAM" id="SSF52440">
    <property type="entry name" value="PreATP-grasp domain"/>
    <property type="match status" value="1"/>
</dbReference>